<protein>
    <submittedName>
        <fullName evidence="9">Unconventional myosin-XIX-like isoform X3</fullName>
    </submittedName>
</protein>
<dbReference type="PROSITE" id="PS51456">
    <property type="entry name" value="MYOSIN_MOTOR"/>
    <property type="match status" value="1"/>
</dbReference>
<organism evidence="8 9">
    <name type="scientific">Bombus impatiens</name>
    <name type="common">Bumblebee</name>
    <dbReference type="NCBI Taxonomy" id="132113"/>
    <lineage>
        <taxon>Eukaryota</taxon>
        <taxon>Metazoa</taxon>
        <taxon>Ecdysozoa</taxon>
        <taxon>Arthropoda</taxon>
        <taxon>Hexapoda</taxon>
        <taxon>Insecta</taxon>
        <taxon>Pterygota</taxon>
        <taxon>Neoptera</taxon>
        <taxon>Endopterygota</taxon>
        <taxon>Hymenoptera</taxon>
        <taxon>Apocrita</taxon>
        <taxon>Aculeata</taxon>
        <taxon>Apoidea</taxon>
        <taxon>Anthophila</taxon>
        <taxon>Apidae</taxon>
        <taxon>Bombus</taxon>
        <taxon>Pyrobombus</taxon>
    </lineage>
</organism>
<dbReference type="SMART" id="SM00242">
    <property type="entry name" value="MYSc"/>
    <property type="match status" value="1"/>
</dbReference>
<gene>
    <name evidence="9" type="primary">LOC100741137</name>
</gene>
<keyword evidence="8" id="KW-1185">Reference proteome</keyword>
<proteinExistence type="inferred from homology"/>
<dbReference type="GO" id="GO:0007015">
    <property type="term" value="P:actin filament organization"/>
    <property type="evidence" value="ECO:0007669"/>
    <property type="project" value="TreeGrafter"/>
</dbReference>
<feature type="binding site" evidence="6">
    <location>
        <begin position="114"/>
        <end position="121"/>
    </location>
    <ligand>
        <name>ATP</name>
        <dbReference type="ChEBI" id="CHEBI:30616"/>
    </ligand>
</feature>
<name>A0A6P3UQK3_BOMIM</name>
<dbReference type="RefSeq" id="XP_012239135.1">
    <property type="nucleotide sequence ID" value="XM_012383712.3"/>
</dbReference>
<dbReference type="GO" id="GO:0016020">
    <property type="term" value="C:membrane"/>
    <property type="evidence" value="ECO:0007669"/>
    <property type="project" value="TreeGrafter"/>
</dbReference>
<evidence type="ECO:0000256" key="2">
    <source>
        <dbReference type="ARBA" id="ARBA00022840"/>
    </source>
</evidence>
<dbReference type="GeneID" id="100741137"/>
<dbReference type="Proteomes" id="UP000515180">
    <property type="component" value="Unplaced"/>
</dbReference>
<dbReference type="Gene3D" id="3.40.850.10">
    <property type="entry name" value="Kinesin motor domain"/>
    <property type="match status" value="1"/>
</dbReference>
<reference evidence="9" key="1">
    <citation type="submission" date="2025-08" db="UniProtKB">
        <authorList>
            <consortium name="RefSeq"/>
        </authorList>
    </citation>
    <scope>IDENTIFICATION</scope>
</reference>
<dbReference type="GO" id="GO:0005737">
    <property type="term" value="C:cytoplasm"/>
    <property type="evidence" value="ECO:0007669"/>
    <property type="project" value="TreeGrafter"/>
</dbReference>
<comment type="caution">
    <text evidence="6">Lacks conserved residue(s) required for the propagation of feature annotation.</text>
</comment>
<dbReference type="InterPro" id="IPR001609">
    <property type="entry name" value="Myosin_head_motor_dom-like"/>
</dbReference>
<evidence type="ECO:0000313" key="8">
    <source>
        <dbReference type="Proteomes" id="UP000515180"/>
    </source>
</evidence>
<evidence type="ECO:0000256" key="4">
    <source>
        <dbReference type="ARBA" id="ARBA00023175"/>
    </source>
</evidence>
<dbReference type="PANTHER" id="PTHR13140:SF706">
    <property type="entry name" value="DILUTE CLASS UNCONVENTIONAL MYOSIN, ISOFORM C"/>
    <property type="match status" value="1"/>
</dbReference>
<accession>A0A6P3UQK3</accession>
<keyword evidence="4 6" id="KW-0505">Motor protein</keyword>
<dbReference type="Gene3D" id="1.20.120.720">
    <property type="entry name" value="Myosin VI head, motor domain, U50 subdomain"/>
    <property type="match status" value="1"/>
</dbReference>
<dbReference type="GO" id="GO:0016459">
    <property type="term" value="C:myosin complex"/>
    <property type="evidence" value="ECO:0007669"/>
    <property type="project" value="UniProtKB-KW"/>
</dbReference>
<dbReference type="Gene3D" id="1.10.10.820">
    <property type="match status" value="1"/>
</dbReference>
<comment type="similarity">
    <text evidence="6">Belongs to the TRAFAC class myosin-kinesin ATPase superfamily. Myosin family.</text>
</comment>
<dbReference type="Pfam" id="PF00063">
    <property type="entry name" value="Myosin_head"/>
    <property type="match status" value="1"/>
</dbReference>
<dbReference type="InterPro" id="IPR027417">
    <property type="entry name" value="P-loop_NTPase"/>
</dbReference>
<evidence type="ECO:0000256" key="3">
    <source>
        <dbReference type="ARBA" id="ARBA00023123"/>
    </source>
</evidence>
<evidence type="ECO:0000256" key="1">
    <source>
        <dbReference type="ARBA" id="ARBA00022741"/>
    </source>
</evidence>
<keyword evidence="3 6" id="KW-0518">Myosin</keyword>
<dbReference type="Gene3D" id="1.20.58.530">
    <property type="match status" value="1"/>
</dbReference>
<keyword evidence="2 6" id="KW-0067">ATP-binding</keyword>
<dbReference type="PRINTS" id="PR00193">
    <property type="entry name" value="MYOSINHEAVY"/>
</dbReference>
<dbReference type="InterPro" id="IPR036961">
    <property type="entry name" value="Kinesin_motor_dom_sf"/>
</dbReference>
<dbReference type="OrthoDB" id="6108017at2759"/>
<keyword evidence="1 6" id="KW-0547">Nucleotide-binding</keyword>
<evidence type="ECO:0000256" key="6">
    <source>
        <dbReference type="PROSITE-ProRule" id="PRU00782"/>
    </source>
</evidence>
<dbReference type="GO" id="GO:0051015">
    <property type="term" value="F:actin filament binding"/>
    <property type="evidence" value="ECO:0007669"/>
    <property type="project" value="TreeGrafter"/>
</dbReference>
<evidence type="ECO:0000313" key="9">
    <source>
        <dbReference type="RefSeq" id="XP_012239135.1"/>
    </source>
</evidence>
<dbReference type="PANTHER" id="PTHR13140">
    <property type="entry name" value="MYOSIN"/>
    <property type="match status" value="1"/>
</dbReference>
<dbReference type="CDD" id="cd00124">
    <property type="entry name" value="MYSc"/>
    <property type="match status" value="1"/>
</dbReference>
<dbReference type="GO" id="GO:0000146">
    <property type="term" value="F:microfilament motor activity"/>
    <property type="evidence" value="ECO:0007669"/>
    <property type="project" value="TreeGrafter"/>
</dbReference>
<feature type="domain" description="Myosin motor" evidence="7">
    <location>
        <begin position="15"/>
        <end position="647"/>
    </location>
</feature>
<keyword evidence="5 6" id="KW-0009">Actin-binding</keyword>
<evidence type="ECO:0000259" key="7">
    <source>
        <dbReference type="PROSITE" id="PS51456"/>
    </source>
</evidence>
<dbReference type="GO" id="GO:0005524">
    <property type="term" value="F:ATP binding"/>
    <property type="evidence" value="ECO:0007669"/>
    <property type="project" value="UniProtKB-UniRule"/>
</dbReference>
<dbReference type="AlphaFoldDB" id="A0A6P3UQK3"/>
<evidence type="ECO:0000256" key="5">
    <source>
        <dbReference type="ARBA" id="ARBA00023203"/>
    </source>
</evidence>
<dbReference type="SUPFAM" id="SSF52540">
    <property type="entry name" value="P-loop containing nucleoside triphosphate hydrolases"/>
    <property type="match status" value="1"/>
</dbReference>
<sequence length="904" mass="104752">MPATEEQPISQAGWDFITDLGTLPEDENIIIDFLLQRLQRGQIYTWVGSLLLTLNPNNEVSTSHLYNSSEFNKHIDISHTTYEANPHIFAVAAKAHYNLIKEHGQNAQVIVISGETGTGKTFNACKCLEFLSNINKWSVQLSQGDCAHNIMLRITDACRLISTFTTACTEKNEISSRHGQLVKLHYKSGIISGATINSFLLERNRVTRGSSNFQIFYQMIFGMSPTELEIFNLSKDKYYDILNVIDCNKKKYFQESFQDTLNALDILDFKSDQKKNIFQVLALLIHMGNIKFREDGEICAIDFSNNKSKEALKSTCILSSLTEDTIMELLTTILINPQSTWRKHTSYHRHLVSVDACRNRLHSIIRYMYDLLFHWILNHANKTLSLKQQYSQWLGILDIFGFESFTKNGIEQLCVNYANEKMQQYFIETCVENNRNELQEEGFIKICNPSHTINLYKERLNVIEENLFLTLNDACQSPVVIDILTIIQSVCKNLHNAQKKFLSEKEGNFIIEHYSGPVTYSIEDLLSKNTDKVPNEISLIFSTSKNKFLRSLINFGEEQYLHIVKGSITKKTMLAKLKYNMDTLIKELRKCDLHYVRCVKPNRSINNEWDRKNFQKQLACIGIFDALPLAKCKYPIRLRHQDFYVRYSRKPMGRKIIPAISKYLGTNFSIQNIYNINKDNTTVKIMLESELKTSNSLEEAPVAQNNKETSHLNLVMENKENKNKNINKSLNETYSEYKNENKNNWPKMLNIFGKVYVLKNWPKIINLRYQLSDIQTKTYLKTINSDYFPKLEHGKDFHMYNDMIDDNCNDNNNNLLKQRLALHSSLMNIDSVKNINEKGYSMYCEKDKIVTIEIDSCLLFYKNRILSRRQLAAIPIRMHTRATCLINSHILPRSVLPQGLQDCL</sequence>